<evidence type="ECO:0000313" key="5">
    <source>
        <dbReference type="Proteomes" id="UP000051048"/>
    </source>
</evidence>
<keyword evidence="1 2" id="KW-0238">DNA-binding</keyword>
<dbReference type="EMBL" id="AZFH01000010">
    <property type="protein sequence ID" value="KRL84302.1"/>
    <property type="molecule type" value="Genomic_DNA"/>
</dbReference>
<evidence type="ECO:0000256" key="3">
    <source>
        <dbReference type="SAM" id="MobiDB-lite"/>
    </source>
</evidence>
<feature type="region of interest" description="Disordered" evidence="3">
    <location>
        <begin position="104"/>
        <end position="228"/>
    </location>
</feature>
<evidence type="ECO:0000256" key="2">
    <source>
        <dbReference type="PROSITE-ProRule" id="PRU00252"/>
    </source>
</evidence>
<comment type="caution">
    <text evidence="4">The sequence shown here is derived from an EMBL/GenBank/DDBJ whole genome shotgun (WGS) entry which is preliminary data.</text>
</comment>
<dbReference type="InterPro" id="IPR012340">
    <property type="entry name" value="NA-bd_OB-fold"/>
</dbReference>
<dbReference type="PATRIC" id="fig|1423740.3.peg.242"/>
<feature type="compositionally biased region" description="Low complexity" evidence="3">
    <location>
        <begin position="105"/>
        <end position="118"/>
    </location>
</feature>
<feature type="compositionally biased region" description="Polar residues" evidence="3">
    <location>
        <begin position="120"/>
        <end position="178"/>
    </location>
</feature>
<evidence type="ECO:0000256" key="1">
    <source>
        <dbReference type="ARBA" id="ARBA00023125"/>
    </source>
</evidence>
<dbReference type="PROSITE" id="PS50935">
    <property type="entry name" value="SSB"/>
    <property type="match status" value="1"/>
</dbReference>
<dbReference type="STRING" id="1423740.FC36_GL000225"/>
<name>A0A0R1TTW9_9LACO</name>
<dbReference type="OrthoDB" id="9809878at2"/>
<accession>A0A0R1TTW9</accession>
<sequence length="228" mass="24931">MSTNITVLQGRLVRNPEIRNVENRQVMSFRIAVQRNFKNRNGEYDSDFFNIETWNAPSINYLSTHIMKGTEVIVTGTLRATISGEGDKRREYINVQAENVSVTHGAPASSPAMPGAMPNGQGQFAPQNQGFNSMNQTTPVAPNANNFPQNAGQTFNNTNGFPSASQQVPTQNNTASQTAQFANSNNVQQNNASQTTSQTPQPQETTPQQSQGSTANDDTFDPMNLNFL</sequence>
<feature type="compositionally biased region" description="Low complexity" evidence="3">
    <location>
        <begin position="179"/>
        <end position="214"/>
    </location>
</feature>
<gene>
    <name evidence="4" type="ORF">FC36_GL000225</name>
</gene>
<dbReference type="Proteomes" id="UP000051048">
    <property type="component" value="Unassembled WGS sequence"/>
</dbReference>
<dbReference type="AlphaFoldDB" id="A0A0R1TTW9"/>
<proteinExistence type="predicted"/>
<dbReference type="GO" id="GO:0003697">
    <property type="term" value="F:single-stranded DNA binding"/>
    <property type="evidence" value="ECO:0007669"/>
    <property type="project" value="InterPro"/>
</dbReference>
<organism evidence="4 5">
    <name type="scientific">Ligilactobacillus equi DSM 15833 = JCM 10991</name>
    <dbReference type="NCBI Taxonomy" id="1423740"/>
    <lineage>
        <taxon>Bacteria</taxon>
        <taxon>Bacillati</taxon>
        <taxon>Bacillota</taxon>
        <taxon>Bacilli</taxon>
        <taxon>Lactobacillales</taxon>
        <taxon>Lactobacillaceae</taxon>
        <taxon>Ligilactobacillus</taxon>
    </lineage>
</organism>
<reference evidence="4 5" key="1">
    <citation type="journal article" date="2015" name="Genome Announc.">
        <title>Expanding the biotechnology potential of lactobacilli through comparative genomics of 213 strains and associated genera.</title>
        <authorList>
            <person name="Sun Z."/>
            <person name="Harris H.M."/>
            <person name="McCann A."/>
            <person name="Guo C."/>
            <person name="Argimon S."/>
            <person name="Zhang W."/>
            <person name="Yang X."/>
            <person name="Jeffery I.B."/>
            <person name="Cooney J.C."/>
            <person name="Kagawa T.F."/>
            <person name="Liu W."/>
            <person name="Song Y."/>
            <person name="Salvetti E."/>
            <person name="Wrobel A."/>
            <person name="Rasinkangas P."/>
            <person name="Parkhill J."/>
            <person name="Rea M.C."/>
            <person name="O'Sullivan O."/>
            <person name="Ritari J."/>
            <person name="Douillard F.P."/>
            <person name="Paul Ross R."/>
            <person name="Yang R."/>
            <person name="Briner A.E."/>
            <person name="Felis G.E."/>
            <person name="de Vos W.M."/>
            <person name="Barrangou R."/>
            <person name="Klaenhammer T.R."/>
            <person name="Caufield P.W."/>
            <person name="Cui Y."/>
            <person name="Zhang H."/>
            <person name="O'Toole P.W."/>
        </authorList>
    </citation>
    <scope>NUCLEOTIDE SEQUENCE [LARGE SCALE GENOMIC DNA]</scope>
    <source>
        <strain evidence="4 5">DSM 15833</strain>
    </source>
</reference>
<dbReference type="Gene3D" id="2.40.50.140">
    <property type="entry name" value="Nucleic acid-binding proteins"/>
    <property type="match status" value="1"/>
</dbReference>
<dbReference type="SUPFAM" id="SSF50249">
    <property type="entry name" value="Nucleic acid-binding proteins"/>
    <property type="match status" value="1"/>
</dbReference>
<dbReference type="Pfam" id="PF00436">
    <property type="entry name" value="SSB"/>
    <property type="match status" value="1"/>
</dbReference>
<evidence type="ECO:0000313" key="4">
    <source>
        <dbReference type="EMBL" id="KRL84302.1"/>
    </source>
</evidence>
<evidence type="ECO:0008006" key="6">
    <source>
        <dbReference type="Google" id="ProtNLM"/>
    </source>
</evidence>
<protein>
    <recommendedName>
        <fullName evidence="6">Single-stranded DNA-binding protein</fullName>
    </recommendedName>
</protein>
<dbReference type="CDD" id="cd04496">
    <property type="entry name" value="SSB_OBF"/>
    <property type="match status" value="1"/>
</dbReference>
<dbReference type="RefSeq" id="WP_023859232.1">
    <property type="nucleotide sequence ID" value="NZ_AZFH01000010.1"/>
</dbReference>
<dbReference type="InterPro" id="IPR000424">
    <property type="entry name" value="Primosome_PriB/ssb"/>
</dbReference>